<organism evidence="1 2">
    <name type="scientific">Cryptosporidium canis</name>
    <dbReference type="NCBI Taxonomy" id="195482"/>
    <lineage>
        <taxon>Eukaryota</taxon>
        <taxon>Sar</taxon>
        <taxon>Alveolata</taxon>
        <taxon>Apicomplexa</taxon>
        <taxon>Conoidasida</taxon>
        <taxon>Coccidia</taxon>
        <taxon>Eucoccidiorida</taxon>
        <taxon>Eimeriorina</taxon>
        <taxon>Cryptosporidiidae</taxon>
        <taxon>Cryptosporidium</taxon>
    </lineage>
</organism>
<dbReference type="EMBL" id="JAPCXB010000049">
    <property type="protein sequence ID" value="KAJ1612125.1"/>
    <property type="molecule type" value="Genomic_DNA"/>
</dbReference>
<protein>
    <recommendedName>
        <fullName evidence="3">GSKIP domain-containing protein</fullName>
    </recommendedName>
</protein>
<evidence type="ECO:0000313" key="2">
    <source>
        <dbReference type="Proteomes" id="UP001071777"/>
    </source>
</evidence>
<name>A0ABQ8P893_9CRYT</name>
<proteinExistence type="predicted"/>
<evidence type="ECO:0008006" key="3">
    <source>
        <dbReference type="Google" id="ProtNLM"/>
    </source>
</evidence>
<accession>A0ABQ8P893</accession>
<comment type="caution">
    <text evidence="1">The sequence shown here is derived from an EMBL/GenBank/DDBJ whole genome shotgun (WGS) entry which is preliminary data.</text>
</comment>
<gene>
    <name evidence="1" type="ORF">OJ252_1353</name>
</gene>
<sequence>MIPALEEVVRHIEDNFGDIVTLSDVDRSYADRITAKATITVQPNKNDSKELQEKKVVVIEISQSGLRVLGGEESNTHETIEGLLLSLAPEAWTQYLETSIARKLGEEGISS</sequence>
<reference evidence="1" key="1">
    <citation type="submission" date="2022-10" db="EMBL/GenBank/DDBJ databases">
        <title>Adaptive evolution leads to modifications in subtelomeric GC content in a zoonotic Cryptosporidium species.</title>
        <authorList>
            <person name="Li J."/>
            <person name="Feng Y."/>
            <person name="Xiao L."/>
        </authorList>
    </citation>
    <scope>NUCLEOTIDE SEQUENCE</scope>
    <source>
        <strain evidence="1">25894</strain>
    </source>
</reference>
<dbReference type="Proteomes" id="UP001071777">
    <property type="component" value="Unassembled WGS sequence"/>
</dbReference>
<evidence type="ECO:0000313" key="1">
    <source>
        <dbReference type="EMBL" id="KAJ1612125.1"/>
    </source>
</evidence>
<keyword evidence="2" id="KW-1185">Reference proteome</keyword>